<dbReference type="Proteomes" id="UP001439008">
    <property type="component" value="Unassembled WGS sequence"/>
</dbReference>
<reference evidence="9 10" key="1">
    <citation type="journal article" date="2024" name="BMC Biol.">
        <title>Comparative genomics of Ascetosporea gives new insight into the evolutionary basis for animal parasitism in Rhizaria.</title>
        <authorList>
            <person name="Hiltunen Thoren M."/>
            <person name="Onut-Brannstrom I."/>
            <person name="Alfjorden A."/>
            <person name="Peckova H."/>
            <person name="Swords F."/>
            <person name="Hooper C."/>
            <person name="Holzer A.S."/>
            <person name="Bass D."/>
            <person name="Burki F."/>
        </authorList>
    </citation>
    <scope>NUCLEOTIDE SEQUENCE [LARGE SCALE GENOMIC DNA]</scope>
    <source>
        <strain evidence="9">20-A016</strain>
    </source>
</reference>
<feature type="coiled-coil region" evidence="7">
    <location>
        <begin position="86"/>
        <end position="113"/>
    </location>
</feature>
<dbReference type="EMBL" id="JBDODL010001571">
    <property type="protein sequence ID" value="MES1921633.1"/>
    <property type="molecule type" value="Genomic_DNA"/>
</dbReference>
<organism evidence="9 10">
    <name type="scientific">Bonamia ostreae</name>
    <dbReference type="NCBI Taxonomy" id="126728"/>
    <lineage>
        <taxon>Eukaryota</taxon>
        <taxon>Sar</taxon>
        <taxon>Rhizaria</taxon>
        <taxon>Endomyxa</taxon>
        <taxon>Ascetosporea</taxon>
        <taxon>Haplosporida</taxon>
        <taxon>Bonamia</taxon>
    </lineage>
</organism>
<comment type="caution">
    <text evidence="9">The sequence shown here is derived from an EMBL/GenBank/DDBJ whole genome shotgun (WGS) entry which is preliminary data.</text>
</comment>
<evidence type="ECO:0000313" key="9">
    <source>
        <dbReference type="EMBL" id="MES1921633.1"/>
    </source>
</evidence>
<gene>
    <name evidence="9" type="ORF">MHBO_003160</name>
</gene>
<comment type="subcellular location">
    <subcellularLocation>
        <location evidence="1">Nucleus</location>
    </subcellularLocation>
</comment>
<keyword evidence="5" id="KW-0539">Nucleus</keyword>
<dbReference type="InterPro" id="IPR012677">
    <property type="entry name" value="Nucleotide-bd_a/b_plait_sf"/>
</dbReference>
<dbReference type="InterPro" id="IPR000504">
    <property type="entry name" value="RRM_dom"/>
</dbReference>
<evidence type="ECO:0000256" key="7">
    <source>
        <dbReference type="SAM" id="Coils"/>
    </source>
</evidence>
<accession>A0ABV2APP3</accession>
<evidence type="ECO:0000256" key="5">
    <source>
        <dbReference type="ARBA" id="ARBA00023242"/>
    </source>
</evidence>
<evidence type="ECO:0000256" key="1">
    <source>
        <dbReference type="ARBA" id="ARBA00004123"/>
    </source>
</evidence>
<proteinExistence type="predicted"/>
<dbReference type="SMART" id="SM00360">
    <property type="entry name" value="RRM"/>
    <property type="match status" value="1"/>
</dbReference>
<dbReference type="PROSITE" id="PS50102">
    <property type="entry name" value="RRM"/>
    <property type="match status" value="1"/>
</dbReference>
<keyword evidence="4" id="KW-0508">mRNA splicing</keyword>
<keyword evidence="2" id="KW-0507">mRNA processing</keyword>
<keyword evidence="3 6" id="KW-0694">RNA-binding</keyword>
<dbReference type="InterPro" id="IPR051847">
    <property type="entry name" value="RNA_proc/Spliceosome_comp"/>
</dbReference>
<evidence type="ECO:0000256" key="4">
    <source>
        <dbReference type="ARBA" id="ARBA00023187"/>
    </source>
</evidence>
<sequence>MKIPPEVNRILYAKNLPFKVTGQELYSIFGKYGAIRQIRMGSTNESRGTAYVVYEDLFDAKSALEALQGYSIQGRYLVLVYFKKERLEKSEALKKQREAINELKRQYGLKEGKGSEP</sequence>
<dbReference type="PANTHER" id="PTHR45880">
    <property type="entry name" value="RNA-BINDING MOTIF PROTEIN, X-LINKED 2"/>
    <property type="match status" value="1"/>
</dbReference>
<evidence type="ECO:0000256" key="6">
    <source>
        <dbReference type="PROSITE-ProRule" id="PRU00176"/>
    </source>
</evidence>
<keyword evidence="10" id="KW-1185">Reference proteome</keyword>
<protein>
    <recommendedName>
        <fullName evidence="8">RRM domain-containing protein</fullName>
    </recommendedName>
</protein>
<dbReference type="InterPro" id="IPR035979">
    <property type="entry name" value="RBD_domain_sf"/>
</dbReference>
<evidence type="ECO:0000256" key="3">
    <source>
        <dbReference type="ARBA" id="ARBA00022884"/>
    </source>
</evidence>
<evidence type="ECO:0000313" key="10">
    <source>
        <dbReference type="Proteomes" id="UP001439008"/>
    </source>
</evidence>
<dbReference type="PANTHER" id="PTHR45880:SF1">
    <property type="entry name" value="RNA-BINDING MOTIF PROTEIN, X-LINKED 2"/>
    <property type="match status" value="1"/>
</dbReference>
<name>A0ABV2APP3_9EUKA</name>
<dbReference type="Gene3D" id="3.30.70.330">
    <property type="match status" value="1"/>
</dbReference>
<feature type="domain" description="RRM" evidence="8">
    <location>
        <begin position="9"/>
        <end position="84"/>
    </location>
</feature>
<dbReference type="InterPro" id="IPR034150">
    <property type="entry name" value="SF3B6_RRM"/>
</dbReference>
<dbReference type="SUPFAM" id="SSF54928">
    <property type="entry name" value="RNA-binding domain, RBD"/>
    <property type="match status" value="1"/>
</dbReference>
<keyword evidence="7" id="KW-0175">Coiled coil</keyword>
<dbReference type="Pfam" id="PF00076">
    <property type="entry name" value="RRM_1"/>
    <property type="match status" value="1"/>
</dbReference>
<evidence type="ECO:0000259" key="8">
    <source>
        <dbReference type="PROSITE" id="PS50102"/>
    </source>
</evidence>
<dbReference type="CDD" id="cd12241">
    <property type="entry name" value="RRM_SF3B14"/>
    <property type="match status" value="1"/>
</dbReference>
<evidence type="ECO:0000256" key="2">
    <source>
        <dbReference type="ARBA" id="ARBA00022664"/>
    </source>
</evidence>